<dbReference type="EMBL" id="JAEOAQ010000007">
    <property type="protein sequence ID" value="KAG5417586.1"/>
    <property type="molecule type" value="Genomic_DNA"/>
</dbReference>
<dbReference type="OrthoDB" id="4088176at2759"/>
<evidence type="ECO:0000313" key="3">
    <source>
        <dbReference type="Proteomes" id="UP000669133"/>
    </source>
</evidence>
<keyword evidence="3" id="KW-1185">Reference proteome</keyword>
<evidence type="ECO:0000313" key="2">
    <source>
        <dbReference type="EMBL" id="KAG5417586.1"/>
    </source>
</evidence>
<feature type="compositionally biased region" description="Polar residues" evidence="1">
    <location>
        <begin position="107"/>
        <end position="118"/>
    </location>
</feature>
<proteinExistence type="predicted"/>
<gene>
    <name evidence="2" type="ORF">I9W82_005222</name>
</gene>
<dbReference type="Proteomes" id="UP000669133">
    <property type="component" value="Unassembled WGS sequence"/>
</dbReference>
<feature type="compositionally biased region" description="Polar residues" evidence="1">
    <location>
        <begin position="40"/>
        <end position="59"/>
    </location>
</feature>
<evidence type="ECO:0000256" key="1">
    <source>
        <dbReference type="SAM" id="MobiDB-lite"/>
    </source>
</evidence>
<reference evidence="2 3" key="1">
    <citation type="submission" date="2020-12" db="EMBL/GenBank/DDBJ databases">
        <title>Effect of drift, selection, and recombination on the evolution of hybrid genomes in Candida yeast pathogens.</title>
        <authorList>
            <person name="Mixao V."/>
            <person name="Ksiezopolska E."/>
            <person name="Saus E."/>
            <person name="Boekhout T."/>
            <person name="Gacser A."/>
            <person name="Gabaldon T."/>
        </authorList>
    </citation>
    <scope>NUCLEOTIDE SEQUENCE [LARGE SCALE GENOMIC DNA]</scope>
    <source>
        <strain evidence="2 3">BP57</strain>
    </source>
</reference>
<feature type="region of interest" description="Disordered" evidence="1">
    <location>
        <begin position="142"/>
        <end position="174"/>
    </location>
</feature>
<accession>A0A8H7ZEW0</accession>
<feature type="region of interest" description="Disordered" evidence="1">
    <location>
        <begin position="1"/>
        <end position="120"/>
    </location>
</feature>
<dbReference type="GeneID" id="93653851"/>
<dbReference type="RefSeq" id="XP_067546702.1">
    <property type="nucleotide sequence ID" value="XM_067694376.1"/>
</dbReference>
<comment type="caution">
    <text evidence="2">The sequence shown here is derived from an EMBL/GenBank/DDBJ whole genome shotgun (WGS) entry which is preliminary data.</text>
</comment>
<sequence length="174" mass="19156">MSDEKERLRQKYALEEQQAAAGQDSSHNLPDAPPAYDDIQGSQGPYSGSSNHPQDQFAPQSDAPDYSQPPPDNNYPNYPPPLQQGGSSSQQQQPPQNLYTIKPTVVDINNTDPQNVNPQYPIFQKNQQDKVARGEYAAWNPKAPLEKGHTSNKKVDSSFPGSSGATYYNAANKH</sequence>
<feature type="compositionally biased region" description="Low complexity" evidence="1">
    <location>
        <begin position="83"/>
        <end position="96"/>
    </location>
</feature>
<dbReference type="AlphaFoldDB" id="A0A8H7ZEW0"/>
<feature type="compositionally biased region" description="Basic and acidic residues" evidence="1">
    <location>
        <begin position="144"/>
        <end position="156"/>
    </location>
</feature>
<name>A0A8H7ZEW0_9ASCO</name>
<organism evidence="2 3">
    <name type="scientific">Candida metapsilosis</name>
    <dbReference type="NCBI Taxonomy" id="273372"/>
    <lineage>
        <taxon>Eukaryota</taxon>
        <taxon>Fungi</taxon>
        <taxon>Dikarya</taxon>
        <taxon>Ascomycota</taxon>
        <taxon>Saccharomycotina</taxon>
        <taxon>Pichiomycetes</taxon>
        <taxon>Debaryomycetaceae</taxon>
        <taxon>Candida/Lodderomyces clade</taxon>
        <taxon>Candida</taxon>
    </lineage>
</organism>
<feature type="compositionally biased region" description="Basic and acidic residues" evidence="1">
    <location>
        <begin position="1"/>
        <end position="14"/>
    </location>
</feature>
<feature type="compositionally biased region" description="Pro residues" evidence="1">
    <location>
        <begin position="67"/>
        <end position="82"/>
    </location>
</feature>
<protein>
    <submittedName>
        <fullName evidence="2">Uncharacterized protein</fullName>
    </submittedName>
</protein>